<name>A0ABP4NJ47_9ACTN</name>
<feature type="domain" description="Carbohydrate kinase PfkB" evidence="3">
    <location>
        <begin position="5"/>
        <end position="291"/>
    </location>
</feature>
<dbReference type="PANTHER" id="PTHR10584">
    <property type="entry name" value="SUGAR KINASE"/>
    <property type="match status" value="1"/>
</dbReference>
<evidence type="ECO:0000256" key="1">
    <source>
        <dbReference type="ARBA" id="ARBA00022679"/>
    </source>
</evidence>
<comment type="caution">
    <text evidence="4">The sequence shown here is derived from an EMBL/GenBank/DDBJ whole genome shotgun (WGS) entry which is preliminary data.</text>
</comment>
<keyword evidence="2 4" id="KW-0418">Kinase</keyword>
<dbReference type="EMBL" id="BAAAOS010000010">
    <property type="protein sequence ID" value="GAA1561295.1"/>
    <property type="molecule type" value="Genomic_DNA"/>
</dbReference>
<evidence type="ECO:0000313" key="4">
    <source>
        <dbReference type="EMBL" id="GAA1561295.1"/>
    </source>
</evidence>
<dbReference type="GO" id="GO:0016301">
    <property type="term" value="F:kinase activity"/>
    <property type="evidence" value="ECO:0007669"/>
    <property type="project" value="UniProtKB-KW"/>
</dbReference>
<sequence length="313" mass="31713">MVIPDVLVIGEILVELSSTEPLDAGTNLTLNFSGDALNSAAAAAAAGAHTALLARVPDDELGDRLLERVVALGIDTSQVRRVNGQHGLYLQHADPSGDREFTYVRRGSAGSGLGPGDVPLDLVARAGAVLASGIACAISPLSAKAVRVAASNSRCFVFDPNWRPRLVDAAGAAEHLRGLAKYTRLVTPAWPGEAQLVSDSDDPSAVSSAIRELGVRAVALTRGAEGVLLDDAGRIIEVPAITAPMVVDQTGAGDSFAGTVTARLALGDELVDAVRLGVAAASLSVGGVGGTGHVATLEETRAHAANGAAEVSA</sequence>
<evidence type="ECO:0000259" key="3">
    <source>
        <dbReference type="Pfam" id="PF00294"/>
    </source>
</evidence>
<dbReference type="SUPFAM" id="SSF53613">
    <property type="entry name" value="Ribokinase-like"/>
    <property type="match status" value="1"/>
</dbReference>
<protein>
    <submittedName>
        <fullName evidence="4">PfkB family carbohydrate kinase</fullName>
    </submittedName>
</protein>
<dbReference type="Gene3D" id="3.40.1190.20">
    <property type="match status" value="1"/>
</dbReference>
<dbReference type="PANTHER" id="PTHR10584:SF166">
    <property type="entry name" value="RIBOKINASE"/>
    <property type="match status" value="1"/>
</dbReference>
<keyword evidence="5" id="KW-1185">Reference proteome</keyword>
<accession>A0ABP4NJ47</accession>
<dbReference type="InterPro" id="IPR011611">
    <property type="entry name" value="PfkB_dom"/>
</dbReference>
<dbReference type="InterPro" id="IPR029056">
    <property type="entry name" value="Ribokinase-like"/>
</dbReference>
<gene>
    <name evidence="4" type="ORF">GCM10009789_13180</name>
</gene>
<reference evidence="5" key="1">
    <citation type="journal article" date="2019" name="Int. J. Syst. Evol. Microbiol.">
        <title>The Global Catalogue of Microorganisms (GCM) 10K type strain sequencing project: providing services to taxonomists for standard genome sequencing and annotation.</title>
        <authorList>
            <consortium name="The Broad Institute Genomics Platform"/>
            <consortium name="The Broad Institute Genome Sequencing Center for Infectious Disease"/>
            <person name="Wu L."/>
            <person name="Ma J."/>
        </authorList>
    </citation>
    <scope>NUCLEOTIDE SEQUENCE [LARGE SCALE GENOMIC DNA]</scope>
    <source>
        <strain evidence="5">JCM 14969</strain>
    </source>
</reference>
<proteinExistence type="predicted"/>
<dbReference type="CDD" id="cd01166">
    <property type="entry name" value="KdgK"/>
    <property type="match status" value="1"/>
</dbReference>
<dbReference type="Proteomes" id="UP001500393">
    <property type="component" value="Unassembled WGS sequence"/>
</dbReference>
<dbReference type="Pfam" id="PF00294">
    <property type="entry name" value="PfkB"/>
    <property type="match status" value="1"/>
</dbReference>
<evidence type="ECO:0000256" key="2">
    <source>
        <dbReference type="ARBA" id="ARBA00022777"/>
    </source>
</evidence>
<keyword evidence="1" id="KW-0808">Transferase</keyword>
<evidence type="ECO:0000313" key="5">
    <source>
        <dbReference type="Proteomes" id="UP001500393"/>
    </source>
</evidence>
<dbReference type="RefSeq" id="WP_344210856.1">
    <property type="nucleotide sequence ID" value="NZ_BAAAOS010000010.1"/>
</dbReference>
<organism evidence="4 5">
    <name type="scientific">Kribbella sancticallisti</name>
    <dbReference type="NCBI Taxonomy" id="460087"/>
    <lineage>
        <taxon>Bacteria</taxon>
        <taxon>Bacillati</taxon>
        <taxon>Actinomycetota</taxon>
        <taxon>Actinomycetes</taxon>
        <taxon>Propionibacteriales</taxon>
        <taxon>Kribbellaceae</taxon>
        <taxon>Kribbella</taxon>
    </lineage>
</organism>